<dbReference type="Pfam" id="PF03931">
    <property type="entry name" value="Skp1_POZ"/>
    <property type="match status" value="1"/>
</dbReference>
<proteinExistence type="inferred from homology"/>
<dbReference type="Pfam" id="PF01466">
    <property type="entry name" value="Skp1"/>
    <property type="match status" value="1"/>
</dbReference>
<feature type="transmembrane region" description="Helical" evidence="3">
    <location>
        <begin position="7"/>
        <end position="31"/>
    </location>
</feature>
<feature type="domain" description="SKP1 component dimerisation" evidence="4">
    <location>
        <begin position="151"/>
        <end position="197"/>
    </location>
</feature>
<dbReference type="SUPFAM" id="SSF54695">
    <property type="entry name" value="POZ domain"/>
    <property type="match status" value="1"/>
</dbReference>
<dbReference type="InterPro" id="IPR016072">
    <property type="entry name" value="Skp1_comp_dimer"/>
</dbReference>
<dbReference type="SUPFAM" id="SSF81382">
    <property type="entry name" value="Skp1 dimerisation domain-like"/>
    <property type="match status" value="1"/>
</dbReference>
<evidence type="ECO:0000256" key="1">
    <source>
        <dbReference type="ARBA" id="ARBA00009993"/>
    </source>
</evidence>
<comment type="similarity">
    <text evidence="1">Belongs to the SKP1 family.</text>
</comment>
<reference evidence="7" key="1">
    <citation type="submission" date="2017-02" db="UniProtKB">
        <authorList>
            <consortium name="WormBaseParasite"/>
        </authorList>
    </citation>
    <scope>IDENTIFICATION</scope>
</reference>
<dbReference type="InterPro" id="IPR016897">
    <property type="entry name" value="SKP1"/>
</dbReference>
<dbReference type="SMART" id="SM00512">
    <property type="entry name" value="Skp1"/>
    <property type="match status" value="1"/>
</dbReference>
<evidence type="ECO:0000313" key="6">
    <source>
        <dbReference type="Proteomes" id="UP000036681"/>
    </source>
</evidence>
<keyword evidence="3" id="KW-1133">Transmembrane helix</keyword>
<dbReference type="InterPro" id="IPR036296">
    <property type="entry name" value="SKP1-like_dim_sf"/>
</dbReference>
<sequence length="242" mass="27669">MCSELQMFFFCSYAFAPFVYANYVLIIGLVMKEDDDSVINLLSSDGHLVSVPKCVAVVSQTIAQLFEGVPHDGHSPIPLYEVDYNSLKKIVAWMIRHSQSPTCDTETRSIELRHDGKADNIRDWERAQFECEERNDLFRLMNAASYLDIAPLTRATSAFVAEKLQTMTVDEARDYLNLVDDFTPEERERIRSETMWAEPMASSATIRNGEDKHYEQWCKTKEHGGLGFNSGSIRKAHLDENR</sequence>
<keyword evidence="6" id="KW-1185">Reference proteome</keyword>
<dbReference type="Gene3D" id="3.30.710.10">
    <property type="entry name" value="Potassium Channel Kv1.1, Chain A"/>
    <property type="match status" value="1"/>
</dbReference>
<dbReference type="AlphaFoldDB" id="A0A0M3IEI5"/>
<evidence type="ECO:0000256" key="3">
    <source>
        <dbReference type="SAM" id="Phobius"/>
    </source>
</evidence>
<protein>
    <submittedName>
        <fullName evidence="7">Skp1-related protein</fullName>
    </submittedName>
</protein>
<keyword evidence="2" id="KW-0833">Ubl conjugation pathway</keyword>
<feature type="domain" description="SKP1 component POZ" evidence="5">
    <location>
        <begin position="38"/>
        <end position="98"/>
    </location>
</feature>
<accession>A0A0M3IEI5</accession>
<evidence type="ECO:0000259" key="4">
    <source>
        <dbReference type="Pfam" id="PF01466"/>
    </source>
</evidence>
<keyword evidence="3" id="KW-0812">Transmembrane</keyword>
<dbReference type="InterPro" id="IPR011333">
    <property type="entry name" value="SKP1/BTB/POZ_sf"/>
</dbReference>
<name>A0A0M3IEI5_ASCLU</name>
<dbReference type="GO" id="GO:0006511">
    <property type="term" value="P:ubiquitin-dependent protein catabolic process"/>
    <property type="evidence" value="ECO:0007669"/>
    <property type="project" value="InterPro"/>
</dbReference>
<dbReference type="InterPro" id="IPR016073">
    <property type="entry name" value="Skp1_comp_POZ"/>
</dbReference>
<dbReference type="WBParaSite" id="ALUE_0001651201-mRNA-1">
    <property type="protein sequence ID" value="ALUE_0001651201-mRNA-1"/>
    <property type="gene ID" value="ALUE_0001651201"/>
</dbReference>
<evidence type="ECO:0000313" key="7">
    <source>
        <dbReference type="WBParaSite" id="ALUE_0001651201-mRNA-1"/>
    </source>
</evidence>
<evidence type="ECO:0000259" key="5">
    <source>
        <dbReference type="Pfam" id="PF03931"/>
    </source>
</evidence>
<dbReference type="PANTHER" id="PTHR11165">
    <property type="entry name" value="SKP1"/>
    <property type="match status" value="1"/>
</dbReference>
<dbReference type="InterPro" id="IPR001232">
    <property type="entry name" value="SKP1-like"/>
</dbReference>
<organism evidence="6 7">
    <name type="scientific">Ascaris lumbricoides</name>
    <name type="common">Giant roundworm</name>
    <dbReference type="NCBI Taxonomy" id="6252"/>
    <lineage>
        <taxon>Eukaryota</taxon>
        <taxon>Metazoa</taxon>
        <taxon>Ecdysozoa</taxon>
        <taxon>Nematoda</taxon>
        <taxon>Chromadorea</taxon>
        <taxon>Rhabditida</taxon>
        <taxon>Spirurina</taxon>
        <taxon>Ascaridomorpha</taxon>
        <taxon>Ascaridoidea</taxon>
        <taxon>Ascarididae</taxon>
        <taxon>Ascaris</taxon>
    </lineage>
</organism>
<dbReference type="Proteomes" id="UP000036681">
    <property type="component" value="Unplaced"/>
</dbReference>
<keyword evidence="3" id="KW-0472">Membrane</keyword>
<evidence type="ECO:0000256" key="2">
    <source>
        <dbReference type="ARBA" id="ARBA00022786"/>
    </source>
</evidence>